<reference evidence="3" key="1">
    <citation type="journal article" date="2019" name="Sci. Rep.">
        <title>A comparative genomics approach for identifying host-range determinants in Streptococcus thermophilus bacteriophages.</title>
        <authorList>
            <person name="Szymczak P."/>
            <person name="Rau M.H."/>
            <person name="Monteiro J.M."/>
            <person name="Pinho M.G."/>
            <person name="Filipe S.R."/>
            <person name="Vogensen F.K."/>
            <person name="Zeidan A.A."/>
            <person name="Janzen T."/>
        </authorList>
    </citation>
    <scope>NUCLEOTIDE SEQUENCE</scope>
    <source>
        <strain evidence="3">STCH_20_eps</strain>
    </source>
</reference>
<dbReference type="PANTHER" id="PTHR45947:SF3">
    <property type="entry name" value="SULFOQUINOVOSYL TRANSFERASE SQD2"/>
    <property type="match status" value="1"/>
</dbReference>
<evidence type="ECO:0000259" key="1">
    <source>
        <dbReference type="Pfam" id="PF00534"/>
    </source>
</evidence>
<name>A0A4Y3UI23_STRTR</name>
<dbReference type="GO" id="GO:0016757">
    <property type="term" value="F:glycosyltransferase activity"/>
    <property type="evidence" value="ECO:0007669"/>
    <property type="project" value="InterPro"/>
</dbReference>
<dbReference type="EMBL" id="MK483556">
    <property type="protein sequence ID" value="QBR99958.1"/>
    <property type="molecule type" value="Genomic_DNA"/>
</dbReference>
<evidence type="ECO:0000259" key="2">
    <source>
        <dbReference type="Pfam" id="PF13439"/>
    </source>
</evidence>
<proteinExistence type="predicted"/>
<gene>
    <name evidence="3" type="ORF">eps20_0006</name>
</gene>
<dbReference type="CDD" id="cd03801">
    <property type="entry name" value="GT4_PimA-like"/>
    <property type="match status" value="1"/>
</dbReference>
<dbReference type="Pfam" id="PF13439">
    <property type="entry name" value="Glyco_transf_4"/>
    <property type="match status" value="1"/>
</dbReference>
<dbReference type="InterPro" id="IPR050194">
    <property type="entry name" value="Glycosyltransferase_grp1"/>
</dbReference>
<protein>
    <submittedName>
        <fullName evidence="3">Capsular polysaccharide biosynthesis protein</fullName>
    </submittedName>
</protein>
<sequence length="803" mass="92813">MTLLSLKKLLNEFKGKKIMNKNEPIRVAHIIGKWIGGGVEAVVMNYYRCIDKTKYQFDFLCDSDSTNIPYDEIEQLGGRVILIPPYQQIFKYEKELIKIFKKNYYKIVHSHINTLSIFPLRAAKKAGVPIRIAHSHSTTNKAEKKKNIMKMALRPFSKKYATHYFACTECAGRWLFGDSEFDSGNVFVLNNAIDINKFQLNSKKRSNIRNKLGIKDNQFVIGHIGRFMPQKNHEFIIDTFYEYSKIDKNSILLLIGQGPLLNSIKKKVCKLSLENRVIFTGQVDNTNDYYQVFDLFLFPSLYEGLGMVLIEAQCSGLPCLASTNVPNIVKMTESVYFMSLKQSASEWAEKIKMYKNIERKDCIKMIELGGYNIFKEVRILEKQYETYLDKYEVVNNMNVAVVTSGFLPVPATKGGAVENLIENTMKQNEKFADMYMTIFSIYDKNAAERIKEYKNSKAIFIKKNIFVSMVDMVVFFFAKYIFKKKNSPSYRFIFQRLYFFEKVSKYLKKYNYDKILLENHPSQYLTLKLRNNYKKYAGRYYYHCHNEFPSTYGCKDIMLNTAKFISVSQFRAKTVIEYLNLDNNKSIVVKNGIDENKFNYKITKEEKGAIRKKYDIKENEKIIVYAGRIVDGKGIIELLKALQKVKFKNYKLLLVGAALNDLNEKTNFELEVEKEITKLKNKVKSTGFVKYDEMAKLYKTSDLAIFPSIMPDSAPLTVIEAMTCGLPIITTTSGGIPEYANNKCACILNIDNELIDNIAKSIDDILSDDVKRTSMSKESLNASKKLTIENYYKNFCKAMEVLK</sequence>
<evidence type="ECO:0000313" key="3">
    <source>
        <dbReference type="EMBL" id="QBR99958.1"/>
    </source>
</evidence>
<accession>A0A4Y3UI23</accession>
<dbReference type="CDD" id="cd03812">
    <property type="entry name" value="GT4_CapH-like"/>
    <property type="match status" value="1"/>
</dbReference>
<organism evidence="3">
    <name type="scientific">Streptococcus thermophilus</name>
    <dbReference type="NCBI Taxonomy" id="1308"/>
    <lineage>
        <taxon>Bacteria</taxon>
        <taxon>Bacillati</taxon>
        <taxon>Bacillota</taxon>
        <taxon>Bacilli</taxon>
        <taxon>Lactobacillales</taxon>
        <taxon>Streptococcaceae</taxon>
        <taxon>Streptococcus</taxon>
    </lineage>
</organism>
<feature type="domain" description="Glycosyl transferase family 1" evidence="1">
    <location>
        <begin position="205"/>
        <end position="358"/>
    </location>
</feature>
<dbReference type="InterPro" id="IPR001296">
    <property type="entry name" value="Glyco_trans_1"/>
</dbReference>
<dbReference type="InterPro" id="IPR028098">
    <property type="entry name" value="Glyco_trans_4-like_N"/>
</dbReference>
<dbReference type="SUPFAM" id="SSF53756">
    <property type="entry name" value="UDP-Glycosyltransferase/glycogen phosphorylase"/>
    <property type="match status" value="2"/>
</dbReference>
<feature type="domain" description="Glycosyl transferase family 1" evidence="1">
    <location>
        <begin position="609"/>
        <end position="778"/>
    </location>
</feature>
<dbReference type="AlphaFoldDB" id="A0A4Y3UI23"/>
<dbReference type="Pfam" id="PF00534">
    <property type="entry name" value="Glycos_transf_1"/>
    <property type="match status" value="2"/>
</dbReference>
<dbReference type="Gene3D" id="3.40.50.2000">
    <property type="entry name" value="Glycogen Phosphorylase B"/>
    <property type="match status" value="4"/>
</dbReference>
<dbReference type="PANTHER" id="PTHR45947">
    <property type="entry name" value="SULFOQUINOVOSYL TRANSFERASE SQD2"/>
    <property type="match status" value="1"/>
</dbReference>
<feature type="domain" description="Glycosyltransferase subfamily 4-like N-terminal" evidence="2">
    <location>
        <begin position="37"/>
        <end position="196"/>
    </location>
</feature>